<accession>A0A0F7SFE4</accession>
<feature type="compositionally biased region" description="Low complexity" evidence="1">
    <location>
        <begin position="68"/>
        <end position="80"/>
    </location>
</feature>
<dbReference type="EMBL" id="LN483211">
    <property type="protein sequence ID" value="CDZ97516.1"/>
    <property type="molecule type" value="Genomic_DNA"/>
</dbReference>
<sequence length="683" mass="75954">MDSISSLLLQATSTKLPSALECQPSGSSSPSFAIMESCSNGTTASNTTTTTTTTISNTDVIDQRTSYALSSSSTTSPSSTMKDIDLYSTNHSRTRTRTRTLTRTRNRSNTIPSSSYTALPSAPTQKQQVIRRSIAPSGPIEFDLEKRRTGTSPSSSPERLVTTIALTSSAVEDKARARARTRTKTEGKTGGIIVTSLGGVQEPFLPIRANKTPLKIPELLRLIFLELDIISPASLASCLAVSRFFFEVGASVLWREVRFEDCSFIFKWDMDNKALRRKNAIVVPEMSPSLDLAYHHRLLRYTTSITSVHITEVIKQGQAVDVMILRRKYPLMLPFVNLRSVVLHRLSPHAFYKEEFVYSVKFPEMWFNLSATKCAHQLDILNSSTAHRSTRHIYVLPSIAAMASMPRLADPTTLVWIQTSVFVHYQHLTEFVLHMPSTWSLEARHASDLLRAIASSPNKGVLRKLVISCPVPANPLITKAAMVLNEKPVGAMILSSLQSLEEVEFESALDDQQVRVLARSWKNLRKLTLRTPALADGLSDRTGRYFSPRLTILSLRYLATYCVRLEELDIDLRSVVRLAPGQPLPIPVFSRALQKLTITGWEEVPVEFLAQIAVRSVPLTCVLEFKQVALDGVEDLFELDGMDKSGIGREESRKIAAARMMEAIEAAREIARSDRTGKRLIGK</sequence>
<dbReference type="AlphaFoldDB" id="A0A0F7SFE4"/>
<dbReference type="Gene3D" id="3.80.10.10">
    <property type="entry name" value="Ribonuclease Inhibitor"/>
    <property type="match status" value="1"/>
</dbReference>
<reference evidence="2" key="1">
    <citation type="submission" date="2014-08" db="EMBL/GenBank/DDBJ databases">
        <authorList>
            <person name="Sharma Rahul"/>
            <person name="Thines Marco"/>
        </authorList>
    </citation>
    <scope>NUCLEOTIDE SEQUENCE</scope>
</reference>
<protein>
    <submittedName>
        <fullName evidence="2">Uncharacterized protein</fullName>
    </submittedName>
</protein>
<feature type="compositionally biased region" description="Basic residues" evidence="1">
    <location>
        <begin position="92"/>
        <end position="106"/>
    </location>
</feature>
<proteinExistence type="predicted"/>
<dbReference type="InterPro" id="IPR032675">
    <property type="entry name" value="LRR_dom_sf"/>
</dbReference>
<organism evidence="2">
    <name type="scientific">Phaffia rhodozyma</name>
    <name type="common">Yeast</name>
    <name type="synonym">Xanthophyllomyces dendrorhous</name>
    <dbReference type="NCBI Taxonomy" id="264483"/>
    <lineage>
        <taxon>Eukaryota</taxon>
        <taxon>Fungi</taxon>
        <taxon>Dikarya</taxon>
        <taxon>Basidiomycota</taxon>
        <taxon>Agaricomycotina</taxon>
        <taxon>Tremellomycetes</taxon>
        <taxon>Cystofilobasidiales</taxon>
        <taxon>Mrakiaceae</taxon>
        <taxon>Phaffia</taxon>
    </lineage>
</organism>
<evidence type="ECO:0000313" key="2">
    <source>
        <dbReference type="EMBL" id="CDZ97516.1"/>
    </source>
</evidence>
<feature type="compositionally biased region" description="Polar residues" evidence="1">
    <location>
        <begin position="111"/>
        <end position="130"/>
    </location>
</feature>
<feature type="region of interest" description="Disordered" evidence="1">
    <location>
        <begin position="68"/>
        <end position="158"/>
    </location>
</feature>
<evidence type="ECO:0000256" key="1">
    <source>
        <dbReference type="SAM" id="MobiDB-lite"/>
    </source>
</evidence>
<name>A0A0F7SFE4_PHARH</name>